<comment type="caution">
    <text evidence="2">The sequence shown here is derived from an EMBL/GenBank/DDBJ whole genome shotgun (WGS) entry which is preliminary data.</text>
</comment>
<dbReference type="Proteomes" id="UP000735302">
    <property type="component" value="Unassembled WGS sequence"/>
</dbReference>
<proteinExistence type="predicted"/>
<reference evidence="2 3" key="1">
    <citation type="journal article" date="2021" name="Elife">
        <title>Chloroplast acquisition without the gene transfer in kleptoplastic sea slugs, Plakobranchus ocellatus.</title>
        <authorList>
            <person name="Maeda T."/>
            <person name="Takahashi S."/>
            <person name="Yoshida T."/>
            <person name="Shimamura S."/>
            <person name="Takaki Y."/>
            <person name="Nagai Y."/>
            <person name="Toyoda A."/>
            <person name="Suzuki Y."/>
            <person name="Arimoto A."/>
            <person name="Ishii H."/>
            <person name="Satoh N."/>
            <person name="Nishiyama T."/>
            <person name="Hasebe M."/>
            <person name="Maruyama T."/>
            <person name="Minagawa J."/>
            <person name="Obokata J."/>
            <person name="Shigenobu S."/>
        </authorList>
    </citation>
    <scope>NUCLEOTIDE SEQUENCE [LARGE SCALE GENOMIC DNA]</scope>
</reference>
<gene>
    <name evidence="2" type="ORF">PoB_006690500</name>
</gene>
<protein>
    <submittedName>
        <fullName evidence="2">Uncharacterized protein</fullName>
    </submittedName>
</protein>
<evidence type="ECO:0000313" key="2">
    <source>
        <dbReference type="EMBL" id="GFO40400.1"/>
    </source>
</evidence>
<name>A0AAV4D8L7_9GAST</name>
<evidence type="ECO:0000256" key="1">
    <source>
        <dbReference type="SAM" id="MobiDB-lite"/>
    </source>
</evidence>
<dbReference type="AlphaFoldDB" id="A0AAV4D8L7"/>
<dbReference type="EMBL" id="BLXT01007613">
    <property type="protein sequence ID" value="GFO40400.1"/>
    <property type="molecule type" value="Genomic_DNA"/>
</dbReference>
<organism evidence="2 3">
    <name type="scientific">Plakobranchus ocellatus</name>
    <dbReference type="NCBI Taxonomy" id="259542"/>
    <lineage>
        <taxon>Eukaryota</taxon>
        <taxon>Metazoa</taxon>
        <taxon>Spiralia</taxon>
        <taxon>Lophotrochozoa</taxon>
        <taxon>Mollusca</taxon>
        <taxon>Gastropoda</taxon>
        <taxon>Heterobranchia</taxon>
        <taxon>Euthyneura</taxon>
        <taxon>Panpulmonata</taxon>
        <taxon>Sacoglossa</taxon>
        <taxon>Placobranchoidea</taxon>
        <taxon>Plakobranchidae</taxon>
        <taxon>Plakobranchus</taxon>
    </lineage>
</organism>
<accession>A0AAV4D8L7</accession>
<evidence type="ECO:0000313" key="3">
    <source>
        <dbReference type="Proteomes" id="UP000735302"/>
    </source>
</evidence>
<sequence length="168" mass="17997">MAAARNTLESAWRPPTLLENAIGIDAFAISWGAKNVYAIPPFLSTNEGSSKDQGRGGHRCGGCTLLVGTAIFSCPDETVSGPSNPALGNETPSTSSQSSRHPLPPSQETKTLECKVLGTDCGNNSFLQRLPKACWIPGGQTPKKHMPHALLSGRGTQPRLRWIQFHHL</sequence>
<keyword evidence="3" id="KW-1185">Reference proteome</keyword>
<feature type="compositionally biased region" description="Polar residues" evidence="1">
    <location>
        <begin position="90"/>
        <end position="100"/>
    </location>
</feature>
<feature type="region of interest" description="Disordered" evidence="1">
    <location>
        <begin position="78"/>
        <end position="109"/>
    </location>
</feature>